<dbReference type="Pfam" id="PF07648">
    <property type="entry name" value="Kazal_2"/>
    <property type="match status" value="3"/>
</dbReference>
<comment type="caution">
    <text evidence="3">The sequence shown here is derived from an EMBL/GenBank/DDBJ whole genome shotgun (WGS) entry which is preliminary data.</text>
</comment>
<reference evidence="3 4" key="1">
    <citation type="submission" date="2022-05" db="EMBL/GenBank/DDBJ databases">
        <authorList>
            <consortium name="Genoscope - CEA"/>
            <person name="William W."/>
        </authorList>
    </citation>
    <scope>NUCLEOTIDE SEQUENCE [LARGE SCALE GENOMIC DNA]</scope>
</reference>
<dbReference type="InterPro" id="IPR036058">
    <property type="entry name" value="Kazal_dom_sf"/>
</dbReference>
<dbReference type="SUPFAM" id="SSF100895">
    <property type="entry name" value="Kazal-type serine protease inhibitors"/>
    <property type="match status" value="2"/>
</dbReference>
<feature type="domain" description="Kazal-like" evidence="2">
    <location>
        <begin position="273"/>
        <end position="322"/>
    </location>
</feature>
<dbReference type="SMART" id="SM00280">
    <property type="entry name" value="KAZAL"/>
    <property type="match status" value="3"/>
</dbReference>
<feature type="region of interest" description="Disordered" evidence="1">
    <location>
        <begin position="106"/>
        <end position="125"/>
    </location>
</feature>
<dbReference type="Gene3D" id="3.30.60.30">
    <property type="match status" value="1"/>
</dbReference>
<dbReference type="PROSITE" id="PS51465">
    <property type="entry name" value="KAZAL_2"/>
    <property type="match status" value="2"/>
</dbReference>
<protein>
    <recommendedName>
        <fullName evidence="2">Kazal-like domain-containing protein</fullName>
    </recommendedName>
</protein>
<name>A0ABN8QU66_9CNID</name>
<evidence type="ECO:0000259" key="2">
    <source>
        <dbReference type="PROSITE" id="PS51465"/>
    </source>
</evidence>
<feature type="domain" description="Kazal-like" evidence="2">
    <location>
        <begin position="352"/>
        <end position="407"/>
    </location>
</feature>
<dbReference type="InterPro" id="IPR026112">
    <property type="entry name" value="AMN"/>
</dbReference>
<evidence type="ECO:0000313" key="3">
    <source>
        <dbReference type="EMBL" id="CAH3170171.1"/>
    </source>
</evidence>
<feature type="compositionally biased region" description="Basic and acidic residues" evidence="1">
    <location>
        <begin position="62"/>
        <end position="71"/>
    </location>
</feature>
<feature type="region of interest" description="Disordered" evidence="1">
    <location>
        <begin position="35"/>
        <end position="71"/>
    </location>
</feature>
<sequence length="671" mass="75562">MKVIIYIKIVYLNMIFFERQSQNFKFHTGIDATQSRDLNHPFGSKSGRSSRRKVAHAQKQQGTRDRDAKIKTKKDLNRENDFYIEENDEPKEKLYIVEIRDFGDGKKSVERGEDEDEPHTGNTETVQRFRRGPYRHLLQFQNEENIPPPGYIPVSSVQCSHPAVPEKIDDDTIIYLRDECRLCHCKTGELICAVKPQSCDQHRTNRSCSMANGEIADGERHFDGCNHCLCRNGELLCTRVRCPSANYNYTHYPKGISDTQENGPRVNALNWTMRGKDSCMECDYDPIFPVCGPNWKTYRSMCHALYCGDLRIEDVKEGSCETMNPCDDAKCPDHEICVAKIQGPCLTSTTTDGDIVECPQYQCVNPSKDCSVNLDSDVCGEDHKTYKSECALSTQGISLAYYGPCKGECFVDDTRMCGVDGVTFASSCHAARLNSHVDYPGPCDQVDPKNNVMMNSKDPGANYNRRCKTVEELARCPEIACSKHVIPEGSCCRACGTAISIRLDIAAKDMATLKIADDKPYYNLNRLDLIHNTLKSLLNLFPNGNRCQLTTDLVDTNDISVVFSSIKPEDLDICEQVARKTVDFINSPSKNDLDPGQALLAAAVVVEQSEENFVLTIESVASVMVKRRMRRASHHEHEPMFSHNTRICPQNIIFLFLVTVGFHSTKNLAEN</sequence>
<dbReference type="PROSITE" id="PS51450">
    <property type="entry name" value="LRR"/>
    <property type="match status" value="1"/>
</dbReference>
<dbReference type="PANTHER" id="PTHR13487:SF3">
    <property type="entry name" value="REVERSION-INDUCING CYSTEINE-RICH PROTEIN WITH KAZAL MOTIFS"/>
    <property type="match status" value="1"/>
</dbReference>
<dbReference type="Proteomes" id="UP001159405">
    <property type="component" value="Unassembled WGS sequence"/>
</dbReference>
<dbReference type="InterPro" id="IPR002350">
    <property type="entry name" value="Kazal_dom"/>
</dbReference>
<proteinExistence type="predicted"/>
<dbReference type="PANTHER" id="PTHR13487">
    <property type="entry name" value="SERINE PROTEASE INHIBITOR"/>
    <property type="match status" value="1"/>
</dbReference>
<dbReference type="EMBL" id="CALNXK010000154">
    <property type="protein sequence ID" value="CAH3170171.1"/>
    <property type="molecule type" value="Genomic_DNA"/>
</dbReference>
<dbReference type="InterPro" id="IPR001611">
    <property type="entry name" value="Leu-rich_rpt"/>
</dbReference>
<accession>A0ABN8QU66</accession>
<dbReference type="InterPro" id="IPR039016">
    <property type="entry name" value="RECK"/>
</dbReference>
<keyword evidence="4" id="KW-1185">Reference proteome</keyword>
<dbReference type="SUPFAM" id="SSF57603">
    <property type="entry name" value="FnI-like domain"/>
    <property type="match status" value="1"/>
</dbReference>
<evidence type="ECO:0000256" key="1">
    <source>
        <dbReference type="SAM" id="MobiDB-lite"/>
    </source>
</evidence>
<evidence type="ECO:0000313" key="4">
    <source>
        <dbReference type="Proteomes" id="UP001159405"/>
    </source>
</evidence>
<dbReference type="Pfam" id="PF14828">
    <property type="entry name" value="Amnionless"/>
    <property type="match status" value="1"/>
</dbReference>
<organism evidence="3 4">
    <name type="scientific">Porites lobata</name>
    <dbReference type="NCBI Taxonomy" id="104759"/>
    <lineage>
        <taxon>Eukaryota</taxon>
        <taxon>Metazoa</taxon>
        <taxon>Cnidaria</taxon>
        <taxon>Anthozoa</taxon>
        <taxon>Hexacorallia</taxon>
        <taxon>Scleractinia</taxon>
        <taxon>Fungiina</taxon>
        <taxon>Poritidae</taxon>
        <taxon>Porites</taxon>
    </lineage>
</organism>
<gene>
    <name evidence="3" type="ORF">PLOB_00010517</name>
</gene>
<dbReference type="CDD" id="cd00104">
    <property type="entry name" value="KAZAL_FS"/>
    <property type="match status" value="1"/>
</dbReference>